<dbReference type="InterPro" id="IPR003593">
    <property type="entry name" value="AAA+_ATPase"/>
</dbReference>
<dbReference type="PANTHER" id="PTHR46844:SF1">
    <property type="entry name" value="SLR5058 PROTEIN"/>
    <property type="match status" value="1"/>
</dbReference>
<name>A0A0F3H0Z2_9BACT</name>
<evidence type="ECO:0000313" key="4">
    <source>
        <dbReference type="Proteomes" id="UP000033423"/>
    </source>
</evidence>
<sequence>MKWAILFKPISDFTGIPYDLVSGILVGLLGAFGWIFKVIWKKIKSRIEKPTGDKQDSRVVTAINEKIDNAVQKGDSFLARKISSASQEFEERYRKSIIDVHNTFNTKGLGLIASNAIDLDQVFVDVRIDLSSNPNKPLTNLIETRELAETKHIWDFIRFSEEGRKKNQRVECYALIGPPGCGKTTLLQNIAVILADKRHEKYNIRPYVPIFITIRQVAKDIVKEPEGLSLGDLAKGYFSNEGLFPKLKPLDTWFEDKLKKGDCIVLLDGLDEVGDQGDRRKVSDWVNSQIKKYPGSLFLLTSRPLGYKAAPLEDAYVLEVQNFNVGQVKSFINNWYLANEKRNEGDVDNYKVRERAACGAANLLQHLQEVPALNALTANPLLLRMITMFHKYSEGKLPDSRFDLYENICKLMLDGWSQNKGLDDKYEYDKKKDILEQLAIHMMKVGKENEISRENAIKFTKKSLSNMSVKKGEEVVFFLDLQESSGLLVEQKTEILSFFHLTFKEFLAASYWLRKNNSKRDWCNYINNESWHGTLKFYAARRGVTDIIKTCLEVKTIPSLTLALECLEEVQQIDNEIREAAERFFAHSVESPDEDMRKIALEAIMNKQLKLFNPIDNNLKISRDYVICAQYQLFIDDTRKNGDYLQPDHWLGYKFPAGRANEPIVGVRLDDAEKFCKWLTEKQGGTVLYRLPTSQEAKNYVTKSDKIAMWCGEKGNEGLFGLTEEIKKNLDETLHERLNSIFQQSTDIDVVNILDLARACVRALDNALALALDLDLAFVFDLAFALACDRDFACDRTIARTLVCDRALVCAHAHARDLTITRARARVRNFALALARARELDFACVLVLASIPDSENINTKNISDDIVIKHYKTALKKIEPLLSGDHNEYIKRRAALLKDVLHIAISDTAEERIISYRKYMARIFEYICIGFDDMGTKERDAYKDGKQAALHLYLWSQLTLARIEGKLPAWEGIRLVREQVT</sequence>
<dbReference type="PROSITE" id="PS50837">
    <property type="entry name" value="NACHT"/>
    <property type="match status" value="1"/>
</dbReference>
<keyword evidence="1" id="KW-1133">Transmembrane helix</keyword>
<evidence type="ECO:0000259" key="2">
    <source>
        <dbReference type="PROSITE" id="PS50837"/>
    </source>
</evidence>
<dbReference type="Pfam" id="PF03781">
    <property type="entry name" value="FGE-sulfatase"/>
    <property type="match status" value="1"/>
</dbReference>
<dbReference type="SUPFAM" id="SSF52540">
    <property type="entry name" value="P-loop containing nucleoside triphosphate hydrolases"/>
    <property type="match status" value="1"/>
</dbReference>
<dbReference type="AlphaFoldDB" id="A0A0F3H0Z2"/>
<reference evidence="3 4" key="1">
    <citation type="submission" date="2015-02" db="EMBL/GenBank/DDBJ databases">
        <title>Single-cell genomics of uncultivated deep-branching MTB reveals a conserved set of magnetosome genes.</title>
        <authorList>
            <person name="Kolinko S."/>
            <person name="Richter M."/>
            <person name="Glockner F.O."/>
            <person name="Brachmann A."/>
            <person name="Schuler D."/>
        </authorList>
    </citation>
    <scope>NUCLEOTIDE SEQUENCE [LARGE SCALE GENOMIC DNA]</scope>
    <source>
        <strain evidence="3">TM-1</strain>
    </source>
</reference>
<dbReference type="InterPro" id="IPR016187">
    <property type="entry name" value="CTDL_fold"/>
</dbReference>
<accession>A0A0F3H0Z2</accession>
<dbReference type="Proteomes" id="UP000033423">
    <property type="component" value="Unassembled WGS sequence"/>
</dbReference>
<keyword evidence="1" id="KW-0472">Membrane</keyword>
<dbReference type="PANTHER" id="PTHR46844">
    <property type="entry name" value="SLR5058 PROTEIN"/>
    <property type="match status" value="1"/>
</dbReference>
<dbReference type="Gene3D" id="3.90.1580.10">
    <property type="entry name" value="paralog of FGE (formylglycine-generating enzyme)"/>
    <property type="match status" value="1"/>
</dbReference>
<proteinExistence type="predicted"/>
<keyword evidence="4" id="KW-1185">Reference proteome</keyword>
<dbReference type="InterPro" id="IPR042095">
    <property type="entry name" value="SUMF_sf"/>
</dbReference>
<dbReference type="InterPro" id="IPR005532">
    <property type="entry name" value="SUMF_dom"/>
</dbReference>
<dbReference type="SUPFAM" id="SSF56436">
    <property type="entry name" value="C-type lectin-like"/>
    <property type="match status" value="1"/>
</dbReference>
<evidence type="ECO:0000256" key="1">
    <source>
        <dbReference type="SAM" id="Phobius"/>
    </source>
</evidence>
<feature type="transmembrane region" description="Helical" evidence="1">
    <location>
        <begin position="20"/>
        <end position="40"/>
    </location>
</feature>
<evidence type="ECO:0000313" key="3">
    <source>
        <dbReference type="EMBL" id="KJU86618.1"/>
    </source>
</evidence>
<keyword evidence="1" id="KW-0812">Transmembrane</keyword>
<dbReference type="Gene3D" id="3.40.50.300">
    <property type="entry name" value="P-loop containing nucleotide triphosphate hydrolases"/>
    <property type="match status" value="1"/>
</dbReference>
<gene>
    <name evidence="3" type="ORF">MBAV_001192</name>
</gene>
<dbReference type="InterPro" id="IPR027417">
    <property type="entry name" value="P-loop_NTPase"/>
</dbReference>
<protein>
    <submittedName>
        <fullName evidence="3">Signal transduction protein with Nacht domain protein</fullName>
    </submittedName>
</protein>
<feature type="domain" description="NACHT" evidence="2">
    <location>
        <begin position="171"/>
        <end position="304"/>
    </location>
</feature>
<dbReference type="EMBL" id="LACI01000529">
    <property type="protein sequence ID" value="KJU86618.1"/>
    <property type="molecule type" value="Genomic_DNA"/>
</dbReference>
<dbReference type="SMART" id="SM00382">
    <property type="entry name" value="AAA"/>
    <property type="match status" value="1"/>
</dbReference>
<dbReference type="Pfam" id="PF05729">
    <property type="entry name" value="NACHT"/>
    <property type="match status" value="1"/>
</dbReference>
<dbReference type="InterPro" id="IPR007111">
    <property type="entry name" value="NACHT_NTPase"/>
</dbReference>
<organism evidence="3 4">
    <name type="scientific">Candidatus Magnetobacterium bavaricum</name>
    <dbReference type="NCBI Taxonomy" id="29290"/>
    <lineage>
        <taxon>Bacteria</taxon>
        <taxon>Pseudomonadati</taxon>
        <taxon>Nitrospirota</taxon>
        <taxon>Thermodesulfovibrionia</taxon>
        <taxon>Thermodesulfovibrionales</taxon>
        <taxon>Candidatus Magnetobacteriaceae</taxon>
        <taxon>Candidatus Magnetobacterium</taxon>
    </lineage>
</organism>
<comment type="caution">
    <text evidence="3">The sequence shown here is derived from an EMBL/GenBank/DDBJ whole genome shotgun (WGS) entry which is preliminary data.</text>
</comment>